<evidence type="ECO:0000313" key="2">
    <source>
        <dbReference type="Proteomes" id="UP000593573"/>
    </source>
</evidence>
<proteinExistence type="predicted"/>
<dbReference type="Proteomes" id="UP000593573">
    <property type="component" value="Unassembled WGS sequence"/>
</dbReference>
<feature type="non-terminal residue" evidence="1">
    <location>
        <position position="1"/>
    </location>
</feature>
<dbReference type="OrthoDB" id="991697at2759"/>
<feature type="non-terminal residue" evidence="1">
    <location>
        <position position="472"/>
    </location>
</feature>
<reference evidence="1 2" key="1">
    <citation type="journal article" date="2019" name="Genome Biol. Evol.">
        <title>Insights into the evolution of the New World diploid cottons (Gossypium, subgenus Houzingenia) based on genome sequencing.</title>
        <authorList>
            <person name="Grover C.E."/>
            <person name="Arick M.A. 2nd"/>
            <person name="Thrash A."/>
            <person name="Conover J.L."/>
            <person name="Sanders W.S."/>
            <person name="Peterson D.G."/>
            <person name="Frelichowski J.E."/>
            <person name="Scheffler J.A."/>
            <person name="Scheffler B.E."/>
            <person name="Wendel J.F."/>
        </authorList>
    </citation>
    <scope>NUCLEOTIDE SEQUENCE [LARGE SCALE GENOMIC DNA]</scope>
    <source>
        <strain evidence="1">57</strain>
        <tissue evidence="1">Leaf</tissue>
    </source>
</reference>
<accession>A0A7J8VHF0</accession>
<protein>
    <recommendedName>
        <fullName evidence="3">Reverse transcriptase zinc-binding domain-containing protein</fullName>
    </recommendedName>
</protein>
<dbReference type="PANTHER" id="PTHR33116:SF78">
    <property type="entry name" value="OS12G0587133 PROTEIN"/>
    <property type="match status" value="1"/>
</dbReference>
<evidence type="ECO:0000313" key="1">
    <source>
        <dbReference type="EMBL" id="MBA0661874.1"/>
    </source>
</evidence>
<comment type="caution">
    <text evidence="1">The sequence shown here is derived from an EMBL/GenBank/DDBJ whole genome shotgun (WGS) entry which is preliminary data.</text>
</comment>
<gene>
    <name evidence="1" type="ORF">Goklo_006106</name>
</gene>
<evidence type="ECO:0008006" key="3">
    <source>
        <dbReference type="Google" id="ProtNLM"/>
    </source>
</evidence>
<sequence length="472" mass="53957">CFLIYDATTLERLSLGRFHPIKRSEARRSSFSLLLVLGMEILGHLIEAAIEEGSWEPIMLLRRGLGISHIFFADDCLLFGIATEQEEVAANLCGNLGFSRVNDLGKYIGVPFFHHRVGSSTFQFILDKVRNRLNGWDARKLSFARRLTLVKSGFLWGSSNETKKVSLVSWDDCCKLVFKGGLGIQRSHNQNKLFLLKLGFNPVTNTDALWVRDGMMVNFWNDARLRESGPLKLQYIGSGPLDETIRFCNLVDAEGEWNSNWLLTVLPKNVVDRIQVWNKLLTNEEHTRRGMNFFPFCEQCGKAVESTIHVVRDCGFVQSMWKSLIPSIKWNVFFNLHVGRWIHWNIMNKGNLRINEGERPTFFSILTWFLWKSRNEFIFNNASRSSHEFIALALVWAKSFGFSGNMEQLACFSKTEQGWQHPDPDWIKINIDGSVSISNTKATIGGVLAWSKGFTQVEVDCDNAMLIDTIRN</sequence>
<organism evidence="1 2">
    <name type="scientific">Gossypium klotzschianum</name>
    <dbReference type="NCBI Taxonomy" id="34286"/>
    <lineage>
        <taxon>Eukaryota</taxon>
        <taxon>Viridiplantae</taxon>
        <taxon>Streptophyta</taxon>
        <taxon>Embryophyta</taxon>
        <taxon>Tracheophyta</taxon>
        <taxon>Spermatophyta</taxon>
        <taxon>Magnoliopsida</taxon>
        <taxon>eudicotyledons</taxon>
        <taxon>Gunneridae</taxon>
        <taxon>Pentapetalae</taxon>
        <taxon>rosids</taxon>
        <taxon>malvids</taxon>
        <taxon>Malvales</taxon>
        <taxon>Malvaceae</taxon>
        <taxon>Malvoideae</taxon>
        <taxon>Gossypium</taxon>
    </lineage>
</organism>
<dbReference type="PANTHER" id="PTHR33116">
    <property type="entry name" value="REVERSE TRANSCRIPTASE ZINC-BINDING DOMAIN-CONTAINING PROTEIN-RELATED-RELATED"/>
    <property type="match status" value="1"/>
</dbReference>
<keyword evidence="2" id="KW-1185">Reference proteome</keyword>
<dbReference type="EMBL" id="JABFAB010000010">
    <property type="protein sequence ID" value="MBA0661874.1"/>
    <property type="molecule type" value="Genomic_DNA"/>
</dbReference>
<name>A0A7J8VHF0_9ROSI</name>
<dbReference type="AlphaFoldDB" id="A0A7J8VHF0"/>